<dbReference type="Pfam" id="PF04303">
    <property type="entry name" value="PrpF"/>
    <property type="match status" value="1"/>
</dbReference>
<feature type="region of interest" description="Disordered" evidence="3">
    <location>
        <begin position="137"/>
        <end position="163"/>
    </location>
</feature>
<accession>A0A499V4V1</accession>
<protein>
    <recommendedName>
        <fullName evidence="5">PrpF protein</fullName>
    </recommendedName>
</protein>
<sequence>MTGTREVRCMLMRGGTSKGAYFLAEDLPADAGARDDLLLRVMGSPDPRQIDGLGGAHPLTSKVAVVSVSADPEADVGYLFLQVGVDTAQVTDRQNCGNLLAGVGPFAVERGLVAPGDAETSVRIRMLNTGDLAVATFPTPGDASTTPARPRSPVCRGPPPRWSSSSRRAAVRCCLQGWPVTSSPAPR</sequence>
<reference evidence="4" key="1">
    <citation type="submission" date="2019-04" db="EMBL/GenBank/DDBJ databases">
        <title>Draft genome sequences of Streptomyces avermitilis MC3.</title>
        <authorList>
            <person name="Komaki H."/>
            <person name="Tamura T."/>
            <person name="Hosoyama A."/>
        </authorList>
    </citation>
    <scope>NUCLEOTIDE SEQUENCE</scope>
    <source>
        <strain evidence="4">MC3</strain>
    </source>
</reference>
<dbReference type="PANTHER" id="PTHR43709:SF3">
    <property type="entry name" value="ISOMERASE YBHH-RELATED"/>
    <property type="match status" value="1"/>
</dbReference>
<dbReference type="SUPFAM" id="SSF54506">
    <property type="entry name" value="Diaminopimelate epimerase-like"/>
    <property type="match status" value="1"/>
</dbReference>
<comment type="similarity">
    <text evidence="1">Belongs to the PrpF family.</text>
</comment>
<proteinExistence type="inferred from homology"/>
<organism evidence="4">
    <name type="scientific">Streptomyces avermitilis</name>
    <dbReference type="NCBI Taxonomy" id="33903"/>
    <lineage>
        <taxon>Bacteria</taxon>
        <taxon>Bacillati</taxon>
        <taxon>Actinomycetota</taxon>
        <taxon>Actinomycetes</taxon>
        <taxon>Kitasatosporales</taxon>
        <taxon>Streptomycetaceae</taxon>
        <taxon>Streptomyces</taxon>
    </lineage>
</organism>
<evidence type="ECO:0000313" key="4">
    <source>
        <dbReference type="EMBL" id="BBJ49304.1"/>
    </source>
</evidence>
<name>A0A499V4V1_STRAX</name>
<gene>
    <name evidence="4" type="ORF">SAVMC3_19330</name>
</gene>
<dbReference type="EMBL" id="AP019621">
    <property type="protein sequence ID" value="BBJ49304.1"/>
    <property type="molecule type" value="Genomic_DNA"/>
</dbReference>
<evidence type="ECO:0008006" key="5">
    <source>
        <dbReference type="Google" id="ProtNLM"/>
    </source>
</evidence>
<evidence type="ECO:0000256" key="3">
    <source>
        <dbReference type="SAM" id="MobiDB-lite"/>
    </source>
</evidence>
<dbReference type="Gene3D" id="3.10.310.10">
    <property type="entry name" value="Diaminopimelate Epimerase, Chain A, domain 1"/>
    <property type="match status" value="1"/>
</dbReference>
<keyword evidence="2" id="KW-0413">Isomerase</keyword>
<evidence type="ECO:0000256" key="1">
    <source>
        <dbReference type="ARBA" id="ARBA00007673"/>
    </source>
</evidence>
<dbReference type="AlphaFoldDB" id="A0A499V4V1"/>
<dbReference type="PANTHER" id="PTHR43709">
    <property type="entry name" value="ACONITATE ISOMERASE-RELATED"/>
    <property type="match status" value="1"/>
</dbReference>
<dbReference type="InterPro" id="IPR007400">
    <property type="entry name" value="PrpF-like"/>
</dbReference>
<dbReference type="GO" id="GO:0016853">
    <property type="term" value="F:isomerase activity"/>
    <property type="evidence" value="ECO:0007669"/>
    <property type="project" value="UniProtKB-KW"/>
</dbReference>
<evidence type="ECO:0000256" key="2">
    <source>
        <dbReference type="ARBA" id="ARBA00023235"/>
    </source>
</evidence>